<name>A0A0W8E2W5_9ZZZZ</name>
<evidence type="ECO:0000259" key="16">
    <source>
        <dbReference type="Pfam" id="PF00275"/>
    </source>
</evidence>
<dbReference type="GO" id="GO:0019277">
    <property type="term" value="P:UDP-N-acetylgalactosamine biosynthetic process"/>
    <property type="evidence" value="ECO:0007669"/>
    <property type="project" value="InterPro"/>
</dbReference>
<comment type="pathway">
    <text evidence="2">Cell wall biogenesis; peptidoglycan biosynthesis.</text>
</comment>
<evidence type="ECO:0000313" key="17">
    <source>
        <dbReference type="EMBL" id="KUG02675.1"/>
    </source>
</evidence>
<evidence type="ECO:0000256" key="14">
    <source>
        <dbReference type="ARBA" id="ARBA00042842"/>
    </source>
</evidence>
<dbReference type="GO" id="GO:0009252">
    <property type="term" value="P:peptidoglycan biosynthetic process"/>
    <property type="evidence" value="ECO:0007669"/>
    <property type="project" value="UniProtKB-KW"/>
</dbReference>
<keyword evidence="9" id="KW-0961">Cell wall biogenesis/degradation</keyword>
<dbReference type="Gene3D" id="3.65.10.10">
    <property type="entry name" value="Enolpyruvate transferase domain"/>
    <property type="match status" value="2"/>
</dbReference>
<dbReference type="PANTHER" id="PTHR43783">
    <property type="entry name" value="UDP-N-ACETYLGLUCOSAMINE 1-CARBOXYVINYLTRANSFERASE"/>
    <property type="match status" value="1"/>
</dbReference>
<dbReference type="Pfam" id="PF00275">
    <property type="entry name" value="EPSP_synthase"/>
    <property type="match status" value="1"/>
</dbReference>
<dbReference type="InterPro" id="IPR001986">
    <property type="entry name" value="Enolpyruvate_Tfrase_dom"/>
</dbReference>
<comment type="catalytic activity">
    <reaction evidence="15">
        <text>phosphoenolpyruvate + UDP-N-acetyl-alpha-D-glucosamine = UDP-N-acetyl-3-O-(1-carboxyvinyl)-alpha-D-glucosamine + phosphate</text>
        <dbReference type="Rhea" id="RHEA:18681"/>
        <dbReference type="ChEBI" id="CHEBI:43474"/>
        <dbReference type="ChEBI" id="CHEBI:57705"/>
        <dbReference type="ChEBI" id="CHEBI:58702"/>
        <dbReference type="ChEBI" id="CHEBI:68483"/>
        <dbReference type="EC" id="2.5.1.7"/>
    </reaction>
</comment>
<dbReference type="InterPro" id="IPR050068">
    <property type="entry name" value="MurA_subfamily"/>
</dbReference>
<dbReference type="InterPro" id="IPR013792">
    <property type="entry name" value="RNA3'P_cycl/enolpyr_Trfase_a/b"/>
</dbReference>
<comment type="similarity">
    <text evidence="10">Belongs to the EPSP synthase family. MurA subfamily.</text>
</comment>
<dbReference type="EMBL" id="LNQE01001915">
    <property type="protein sequence ID" value="KUG02675.1"/>
    <property type="molecule type" value="Genomic_DNA"/>
</dbReference>
<dbReference type="HAMAP" id="MF_00111">
    <property type="entry name" value="MurA"/>
    <property type="match status" value="1"/>
</dbReference>
<dbReference type="GO" id="GO:0008760">
    <property type="term" value="F:UDP-N-acetylglucosamine 1-carboxyvinyltransferase activity"/>
    <property type="evidence" value="ECO:0007669"/>
    <property type="project" value="UniProtKB-EC"/>
</dbReference>
<evidence type="ECO:0000256" key="7">
    <source>
        <dbReference type="ARBA" id="ARBA00022984"/>
    </source>
</evidence>
<dbReference type="NCBIfam" id="NF006873">
    <property type="entry name" value="PRK09369.1"/>
    <property type="match status" value="1"/>
</dbReference>
<accession>A0A0W8E2W5</accession>
<dbReference type="GO" id="GO:0008360">
    <property type="term" value="P:regulation of cell shape"/>
    <property type="evidence" value="ECO:0007669"/>
    <property type="project" value="UniProtKB-KW"/>
</dbReference>
<keyword evidence="8" id="KW-0131">Cell cycle</keyword>
<keyword evidence="7" id="KW-0573">Peptidoglycan synthesis</keyword>
<dbReference type="InterPro" id="IPR005750">
    <property type="entry name" value="UDP_GlcNAc_COvinyl_MurA"/>
</dbReference>
<dbReference type="GO" id="GO:0005737">
    <property type="term" value="C:cytoplasm"/>
    <property type="evidence" value="ECO:0007669"/>
    <property type="project" value="UniProtKB-SubCell"/>
</dbReference>
<evidence type="ECO:0000256" key="8">
    <source>
        <dbReference type="ARBA" id="ARBA00023306"/>
    </source>
</evidence>
<dbReference type="SUPFAM" id="SSF55205">
    <property type="entry name" value="EPT/RTPC-like"/>
    <property type="match status" value="1"/>
</dbReference>
<evidence type="ECO:0000256" key="10">
    <source>
        <dbReference type="ARBA" id="ARBA00038367"/>
    </source>
</evidence>
<evidence type="ECO:0000256" key="3">
    <source>
        <dbReference type="ARBA" id="ARBA00022490"/>
    </source>
</evidence>
<dbReference type="InterPro" id="IPR036968">
    <property type="entry name" value="Enolpyruvate_Tfrase_sf"/>
</dbReference>
<keyword evidence="3" id="KW-0963">Cytoplasm</keyword>
<dbReference type="AlphaFoldDB" id="A0A0W8E2W5"/>
<feature type="domain" description="Enolpyruvate transferase" evidence="16">
    <location>
        <begin position="8"/>
        <end position="408"/>
    </location>
</feature>
<dbReference type="PANTHER" id="PTHR43783:SF1">
    <property type="entry name" value="UDP-N-ACETYLGLUCOSAMINE 1-CARBOXYVINYLTRANSFERASE"/>
    <property type="match status" value="1"/>
</dbReference>
<evidence type="ECO:0000256" key="4">
    <source>
        <dbReference type="ARBA" id="ARBA00022618"/>
    </source>
</evidence>
<dbReference type="CDD" id="cd01555">
    <property type="entry name" value="UdpNAET"/>
    <property type="match status" value="1"/>
</dbReference>
<evidence type="ECO:0000256" key="13">
    <source>
        <dbReference type="ARBA" id="ARBA00042443"/>
    </source>
</evidence>
<proteinExistence type="inferred from homology"/>
<keyword evidence="4" id="KW-0132">Cell division</keyword>
<keyword evidence="5 17" id="KW-0808">Transferase</keyword>
<gene>
    <name evidence="17" type="ORF">ASZ90_019931</name>
</gene>
<dbReference type="GO" id="GO:0071555">
    <property type="term" value="P:cell wall organization"/>
    <property type="evidence" value="ECO:0007669"/>
    <property type="project" value="UniProtKB-KW"/>
</dbReference>
<evidence type="ECO:0000256" key="6">
    <source>
        <dbReference type="ARBA" id="ARBA00022960"/>
    </source>
</evidence>
<sequence length="416" mass="44552">MKDTLLIKGGNPLNGKVRVSGAKNAGLVIMAASIMAEGETILDNLPRIRDVEVMIQILNEIGAQTKWNEDNSLSIIVDPAEIKTRTSYDLTKRLRASNLFLGAMLGCCGEAIISMPGGCDIGSRPMDLHIKGLQAMGARTQIEHGYIYAKADNTKGARVYLDFPSVGATENIIMMAAKTQGISIIENAAKEPEIVDLANYLNSMGARIRGAGTDVIKVEGAQKLTAGRYAIIPDRIEAGTYMISAAITGGEVLVENVIPTHLHPIIAKLQETGALVEESDRGILVKAGPYIRPVDIKTLPYPGFPTDMQSQMMALLCISKGSSIIVENVFENRFQIVDELKRMGAKIKVEGHTAVVEGVGNLCGARVKATDLRAGAALVLGALAAEGETEIDNAIHIFRGYENLTDKLVSLGAEVR</sequence>
<dbReference type="NCBIfam" id="TIGR01072">
    <property type="entry name" value="murA"/>
    <property type="match status" value="1"/>
</dbReference>
<comment type="caution">
    <text evidence="17">The sequence shown here is derived from an EMBL/GenBank/DDBJ whole genome shotgun (WGS) entry which is preliminary data.</text>
</comment>
<dbReference type="EC" id="2.5.1.7" evidence="11"/>
<organism evidence="17">
    <name type="scientific">hydrocarbon metagenome</name>
    <dbReference type="NCBI Taxonomy" id="938273"/>
    <lineage>
        <taxon>unclassified sequences</taxon>
        <taxon>metagenomes</taxon>
        <taxon>ecological metagenomes</taxon>
    </lineage>
</organism>
<evidence type="ECO:0000256" key="11">
    <source>
        <dbReference type="ARBA" id="ARBA00039108"/>
    </source>
</evidence>
<evidence type="ECO:0000256" key="12">
    <source>
        <dbReference type="ARBA" id="ARBA00039754"/>
    </source>
</evidence>
<evidence type="ECO:0000256" key="2">
    <source>
        <dbReference type="ARBA" id="ARBA00004752"/>
    </source>
</evidence>
<evidence type="ECO:0000256" key="15">
    <source>
        <dbReference type="ARBA" id="ARBA00047527"/>
    </source>
</evidence>
<evidence type="ECO:0000256" key="1">
    <source>
        <dbReference type="ARBA" id="ARBA00004496"/>
    </source>
</evidence>
<comment type="subcellular location">
    <subcellularLocation>
        <location evidence="1">Cytoplasm</location>
    </subcellularLocation>
</comment>
<keyword evidence="6" id="KW-0133">Cell shape</keyword>
<evidence type="ECO:0000256" key="9">
    <source>
        <dbReference type="ARBA" id="ARBA00023316"/>
    </source>
</evidence>
<dbReference type="GO" id="GO:0051301">
    <property type="term" value="P:cell division"/>
    <property type="evidence" value="ECO:0007669"/>
    <property type="project" value="UniProtKB-KW"/>
</dbReference>
<protein>
    <recommendedName>
        <fullName evidence="12">UDP-N-acetylglucosamine 1-carboxyvinyltransferase</fullName>
        <ecNumber evidence="11">2.5.1.7</ecNumber>
    </recommendedName>
    <alternativeName>
        <fullName evidence="13">Enoylpyruvate transferase</fullName>
    </alternativeName>
    <alternativeName>
        <fullName evidence="14">UDP-N-acetylglucosamine enolpyruvyl transferase</fullName>
    </alternativeName>
</protein>
<reference evidence="17" key="1">
    <citation type="journal article" date="2015" name="Proc. Natl. Acad. Sci. U.S.A.">
        <title>Networks of energetic and metabolic interactions define dynamics in microbial communities.</title>
        <authorList>
            <person name="Embree M."/>
            <person name="Liu J.K."/>
            <person name="Al-Bassam M.M."/>
            <person name="Zengler K."/>
        </authorList>
    </citation>
    <scope>NUCLEOTIDE SEQUENCE</scope>
</reference>
<evidence type="ECO:0000256" key="5">
    <source>
        <dbReference type="ARBA" id="ARBA00022679"/>
    </source>
</evidence>